<dbReference type="Proteomes" id="UP001150238">
    <property type="component" value="Unassembled WGS sequence"/>
</dbReference>
<gene>
    <name evidence="1" type="ORF">C8J55DRAFT_488960</name>
</gene>
<dbReference type="EMBL" id="JANVFS010000015">
    <property type="protein sequence ID" value="KAJ4480419.1"/>
    <property type="molecule type" value="Genomic_DNA"/>
</dbReference>
<proteinExistence type="predicted"/>
<evidence type="ECO:0000313" key="1">
    <source>
        <dbReference type="EMBL" id="KAJ4480419.1"/>
    </source>
</evidence>
<reference evidence="1" key="2">
    <citation type="journal article" date="2023" name="Proc. Natl. Acad. Sci. U.S.A.">
        <title>A global phylogenomic analysis of the shiitake genus Lentinula.</title>
        <authorList>
            <person name="Sierra-Patev S."/>
            <person name="Min B."/>
            <person name="Naranjo-Ortiz M."/>
            <person name="Looney B."/>
            <person name="Konkel Z."/>
            <person name="Slot J.C."/>
            <person name="Sakamoto Y."/>
            <person name="Steenwyk J.L."/>
            <person name="Rokas A."/>
            <person name="Carro J."/>
            <person name="Camarero S."/>
            <person name="Ferreira P."/>
            <person name="Molpeceres G."/>
            <person name="Ruiz-Duenas F.J."/>
            <person name="Serrano A."/>
            <person name="Henrissat B."/>
            <person name="Drula E."/>
            <person name="Hughes K.W."/>
            <person name="Mata J.L."/>
            <person name="Ishikawa N.K."/>
            <person name="Vargas-Isla R."/>
            <person name="Ushijima S."/>
            <person name="Smith C.A."/>
            <person name="Donoghue J."/>
            <person name="Ahrendt S."/>
            <person name="Andreopoulos W."/>
            <person name="He G."/>
            <person name="LaButti K."/>
            <person name="Lipzen A."/>
            <person name="Ng V."/>
            <person name="Riley R."/>
            <person name="Sandor L."/>
            <person name="Barry K."/>
            <person name="Martinez A.T."/>
            <person name="Xiao Y."/>
            <person name="Gibbons J.G."/>
            <person name="Terashima K."/>
            <person name="Grigoriev I.V."/>
            <person name="Hibbett D."/>
        </authorList>
    </citation>
    <scope>NUCLEOTIDE SEQUENCE</scope>
    <source>
        <strain evidence="1">Sp2 HRB7682 ss15</strain>
    </source>
</reference>
<evidence type="ECO:0000313" key="2">
    <source>
        <dbReference type="Proteomes" id="UP001150238"/>
    </source>
</evidence>
<accession>A0A9W9DQ72</accession>
<organism evidence="1 2">
    <name type="scientific">Lentinula lateritia</name>
    <dbReference type="NCBI Taxonomy" id="40482"/>
    <lineage>
        <taxon>Eukaryota</taxon>
        <taxon>Fungi</taxon>
        <taxon>Dikarya</taxon>
        <taxon>Basidiomycota</taxon>
        <taxon>Agaricomycotina</taxon>
        <taxon>Agaricomycetes</taxon>
        <taxon>Agaricomycetidae</taxon>
        <taxon>Agaricales</taxon>
        <taxon>Marasmiineae</taxon>
        <taxon>Omphalotaceae</taxon>
        <taxon>Lentinula</taxon>
    </lineage>
</organism>
<name>A0A9W9DQ72_9AGAR</name>
<sequence length="274" mass="30415">MAGVTRKAWDSNTFLSQYALQTLPALPYKHATNIPNLSVNPNDTGNRRKIARDAATTARFSPLCNARLSKNKRPFHLIPYRNEPVIPSITNPRRPDVVRATASSRIAMGLKQSQTEDGLLSFVFEDNKTLVGTRKVVHVEALDGSSCIEIALAAQQLGACQRIDDIFHCGSCCDRRKAVVPRLSPSWRSRIFEHSGHVLRVPRILARNAEDVNPCPGGNPDLPTMSCLARILLKPVHLEPGIVETSERAEGDAVEPWRCCGWIIYSIFRAVTRD</sequence>
<dbReference type="AlphaFoldDB" id="A0A9W9DQ72"/>
<reference evidence="1" key="1">
    <citation type="submission" date="2022-08" db="EMBL/GenBank/DDBJ databases">
        <authorList>
            <consortium name="DOE Joint Genome Institute"/>
            <person name="Min B."/>
            <person name="Riley R."/>
            <person name="Sierra-Patev S."/>
            <person name="Naranjo-Ortiz M."/>
            <person name="Looney B."/>
            <person name="Konkel Z."/>
            <person name="Slot J.C."/>
            <person name="Sakamoto Y."/>
            <person name="Steenwyk J.L."/>
            <person name="Rokas A."/>
            <person name="Carro J."/>
            <person name="Camarero S."/>
            <person name="Ferreira P."/>
            <person name="Molpeceres G."/>
            <person name="Ruiz-Duenas F.J."/>
            <person name="Serrano A."/>
            <person name="Henrissat B."/>
            <person name="Drula E."/>
            <person name="Hughes K.W."/>
            <person name="Mata J.L."/>
            <person name="Ishikawa N.K."/>
            <person name="Vargas-Isla R."/>
            <person name="Ushijima S."/>
            <person name="Smith C.A."/>
            <person name="Ahrendt S."/>
            <person name="Andreopoulos W."/>
            <person name="He G."/>
            <person name="Labutti K."/>
            <person name="Lipzen A."/>
            <person name="Ng V."/>
            <person name="Sandor L."/>
            <person name="Barry K."/>
            <person name="Martinez A.T."/>
            <person name="Xiao Y."/>
            <person name="Gibbons J.G."/>
            <person name="Terashima K."/>
            <person name="Hibbett D.S."/>
            <person name="Grigoriev I.V."/>
        </authorList>
    </citation>
    <scope>NUCLEOTIDE SEQUENCE</scope>
    <source>
        <strain evidence="1">Sp2 HRB7682 ss15</strain>
    </source>
</reference>
<comment type="caution">
    <text evidence="1">The sequence shown here is derived from an EMBL/GenBank/DDBJ whole genome shotgun (WGS) entry which is preliminary data.</text>
</comment>
<protein>
    <submittedName>
        <fullName evidence="1">Uncharacterized protein</fullName>
    </submittedName>
</protein>